<keyword evidence="7" id="KW-0460">Magnesium</keyword>
<feature type="domain" description="ATP-citrate synthase/succinyl-CoA ligase C-terminal" evidence="9">
    <location>
        <begin position="249"/>
        <end position="344"/>
    </location>
</feature>
<dbReference type="GO" id="GO:0005739">
    <property type="term" value="C:mitochondrion"/>
    <property type="evidence" value="ECO:0007669"/>
    <property type="project" value="TreeGrafter"/>
</dbReference>
<dbReference type="OrthoDB" id="1664372at2759"/>
<dbReference type="InterPro" id="IPR017866">
    <property type="entry name" value="Succ-CoA_synthase_bsu_CS"/>
</dbReference>
<dbReference type="InterPro" id="IPR005809">
    <property type="entry name" value="Succ_CoA_ligase-like_bsu"/>
</dbReference>
<evidence type="ECO:0000259" key="9">
    <source>
        <dbReference type="Pfam" id="PF00549"/>
    </source>
</evidence>
<feature type="domain" description="ATP-grasp fold succinyl-CoA synthetase-type" evidence="10">
    <location>
        <begin position="34"/>
        <end position="189"/>
    </location>
</feature>
<dbReference type="InterPro" id="IPR013815">
    <property type="entry name" value="ATP_grasp_subdomain_1"/>
</dbReference>
<dbReference type="GO" id="GO:0042709">
    <property type="term" value="C:succinate-CoA ligase complex"/>
    <property type="evidence" value="ECO:0007669"/>
    <property type="project" value="TreeGrafter"/>
</dbReference>
<organism evidence="11 12">
    <name type="scientific">Colletotrichum chlorophyti</name>
    <dbReference type="NCBI Taxonomy" id="708187"/>
    <lineage>
        <taxon>Eukaryota</taxon>
        <taxon>Fungi</taxon>
        <taxon>Dikarya</taxon>
        <taxon>Ascomycota</taxon>
        <taxon>Pezizomycotina</taxon>
        <taxon>Sordariomycetes</taxon>
        <taxon>Hypocreomycetidae</taxon>
        <taxon>Glomerellales</taxon>
        <taxon>Glomerellaceae</taxon>
        <taxon>Colletotrichum</taxon>
    </lineage>
</organism>
<reference evidence="11 12" key="1">
    <citation type="submission" date="2016-11" db="EMBL/GenBank/DDBJ databases">
        <title>Draft Genome Assembly of Colletotrichum chlorophyti a pathogen of herbaceous plants.</title>
        <authorList>
            <person name="Gan P."/>
            <person name="Narusaka M."/>
            <person name="Tsushima A."/>
            <person name="Narusaka Y."/>
            <person name="Takano Y."/>
            <person name="Shirasu K."/>
        </authorList>
    </citation>
    <scope>NUCLEOTIDE SEQUENCE [LARGE SCALE GENOMIC DNA]</scope>
    <source>
        <strain evidence="11 12">NTL11</strain>
    </source>
</reference>
<dbReference type="GO" id="GO:0046872">
    <property type="term" value="F:metal ion binding"/>
    <property type="evidence" value="ECO:0007669"/>
    <property type="project" value="UniProtKB-KW"/>
</dbReference>
<dbReference type="PROSITE" id="PS01217">
    <property type="entry name" value="SUCCINYL_COA_LIG_3"/>
    <property type="match status" value="1"/>
</dbReference>
<dbReference type="FunFam" id="3.40.50.261:FF:000001">
    <property type="entry name" value="Succinate--CoA ligase [ADP-forming] subunit beta"/>
    <property type="match status" value="1"/>
</dbReference>
<dbReference type="GO" id="GO:0005524">
    <property type="term" value="F:ATP binding"/>
    <property type="evidence" value="ECO:0007669"/>
    <property type="project" value="UniProtKB-KW"/>
</dbReference>
<dbReference type="InterPro" id="IPR013650">
    <property type="entry name" value="ATP-grasp_succ-CoA_synth-type"/>
</dbReference>
<keyword evidence="8" id="KW-0809">Transit peptide</keyword>
<proteinExistence type="predicted"/>
<dbReference type="PIRSF" id="PIRSF001554">
    <property type="entry name" value="SucCS_beta"/>
    <property type="match status" value="1"/>
</dbReference>
<dbReference type="PANTHER" id="PTHR11815:SF1">
    <property type="entry name" value="SUCCINATE--COA LIGASE [ADP-FORMING] SUBUNIT BETA, MITOCHONDRIAL"/>
    <property type="match status" value="1"/>
</dbReference>
<dbReference type="SUPFAM" id="SSF56059">
    <property type="entry name" value="Glutathione synthetase ATP-binding domain-like"/>
    <property type="match status" value="1"/>
</dbReference>
<dbReference type="STRING" id="708187.A0A1Q8RQ64"/>
<dbReference type="Gene3D" id="3.30.1490.20">
    <property type="entry name" value="ATP-grasp fold, A domain"/>
    <property type="match status" value="1"/>
</dbReference>
<sequence>MASRALNAKLWKFGVPVLKEKLARRPDEAAVLTKELRGGIGKGSTISLNDYNTESTVNSSRMKPGSRIQLAPNSNGDLAIGKLHSTDTIKYEDKWYLAMTFDRENYCPVIIASKSSEDDTQKISMRRPRRLETFAFTLTGGVTPDIVQKVSNFLGVYGTEVQTLRGIIERLYKIFTSKDATLLEINPLVRSSEGDLLCLNASCTFDDAAAKRQEDLFAKRDVENGIPEEAEAERYGLVYVKMEGDIGNVVNGAGLAMATNDAIALHGGASANFLDAGGQATKETMVKAFEIILRDKRVKTVLVNIYGGITKGDMIAESIIGAATELGPLRVPMVVRLQGTNSDLGLKIASCCVVESGATADAGL</sequence>
<dbReference type="EMBL" id="MPGH01000130">
    <property type="protein sequence ID" value="OLN86469.1"/>
    <property type="molecule type" value="Genomic_DNA"/>
</dbReference>
<dbReference type="Gene3D" id="3.40.50.261">
    <property type="entry name" value="Succinyl-CoA synthetase domains"/>
    <property type="match status" value="1"/>
</dbReference>
<dbReference type="Pfam" id="PF08442">
    <property type="entry name" value="ATP-grasp_2"/>
    <property type="match status" value="1"/>
</dbReference>
<evidence type="ECO:0000256" key="4">
    <source>
        <dbReference type="ARBA" id="ARBA00022723"/>
    </source>
</evidence>
<dbReference type="InterPro" id="IPR005811">
    <property type="entry name" value="SUCC_ACL_C"/>
</dbReference>
<name>A0A1Q8RQ64_9PEZI</name>
<gene>
    <name evidence="11" type="ORF">CCHL11_06439</name>
</gene>
<comment type="pathway">
    <text evidence="1">Carbohydrate metabolism; tricarboxylic acid cycle; succinate from succinyl-CoA (ligase route): step 1/1.</text>
</comment>
<dbReference type="InterPro" id="IPR016102">
    <property type="entry name" value="Succinyl-CoA_synth-like"/>
</dbReference>
<dbReference type="Gene3D" id="3.30.470.20">
    <property type="entry name" value="ATP-grasp fold, B domain"/>
    <property type="match status" value="1"/>
</dbReference>
<keyword evidence="5" id="KW-0547">Nucleotide-binding</keyword>
<dbReference type="GO" id="GO:0004775">
    <property type="term" value="F:succinate-CoA ligase (ADP-forming) activity"/>
    <property type="evidence" value="ECO:0007669"/>
    <property type="project" value="TreeGrafter"/>
</dbReference>
<comment type="caution">
    <text evidence="11">The sequence shown here is derived from an EMBL/GenBank/DDBJ whole genome shotgun (WGS) entry which is preliminary data.</text>
</comment>
<evidence type="ECO:0000256" key="6">
    <source>
        <dbReference type="ARBA" id="ARBA00022840"/>
    </source>
</evidence>
<dbReference type="UniPathway" id="UPA00223">
    <property type="reaction ID" value="UER00999"/>
</dbReference>
<evidence type="ECO:0000256" key="2">
    <source>
        <dbReference type="ARBA" id="ARBA00022532"/>
    </source>
</evidence>
<dbReference type="Proteomes" id="UP000186583">
    <property type="component" value="Unassembled WGS sequence"/>
</dbReference>
<dbReference type="AlphaFoldDB" id="A0A1Q8RQ64"/>
<evidence type="ECO:0000256" key="1">
    <source>
        <dbReference type="ARBA" id="ARBA00005064"/>
    </source>
</evidence>
<keyword evidence="4" id="KW-0479">Metal-binding</keyword>
<evidence type="ECO:0000256" key="5">
    <source>
        <dbReference type="ARBA" id="ARBA00022741"/>
    </source>
</evidence>
<dbReference type="Pfam" id="PF00549">
    <property type="entry name" value="Ligase_CoA"/>
    <property type="match status" value="1"/>
</dbReference>
<keyword evidence="6" id="KW-0067">ATP-binding</keyword>
<evidence type="ECO:0000256" key="3">
    <source>
        <dbReference type="ARBA" id="ARBA00022598"/>
    </source>
</evidence>
<evidence type="ECO:0000313" key="12">
    <source>
        <dbReference type="Proteomes" id="UP000186583"/>
    </source>
</evidence>
<keyword evidence="12" id="KW-1185">Reference proteome</keyword>
<keyword evidence="3 11" id="KW-0436">Ligase</keyword>
<dbReference type="GO" id="GO:0006099">
    <property type="term" value="P:tricarboxylic acid cycle"/>
    <property type="evidence" value="ECO:0007669"/>
    <property type="project" value="UniProtKB-UniPathway"/>
</dbReference>
<dbReference type="PANTHER" id="PTHR11815">
    <property type="entry name" value="SUCCINYL-COA SYNTHETASE BETA CHAIN"/>
    <property type="match status" value="1"/>
</dbReference>
<keyword evidence="2" id="KW-0816">Tricarboxylic acid cycle</keyword>
<evidence type="ECO:0000256" key="8">
    <source>
        <dbReference type="ARBA" id="ARBA00022946"/>
    </source>
</evidence>
<evidence type="ECO:0000313" key="11">
    <source>
        <dbReference type="EMBL" id="OLN86469.1"/>
    </source>
</evidence>
<evidence type="ECO:0000256" key="7">
    <source>
        <dbReference type="ARBA" id="ARBA00022842"/>
    </source>
</evidence>
<dbReference type="GO" id="GO:0006104">
    <property type="term" value="P:succinyl-CoA metabolic process"/>
    <property type="evidence" value="ECO:0007669"/>
    <property type="project" value="TreeGrafter"/>
</dbReference>
<accession>A0A1Q8RQ64</accession>
<protein>
    <submittedName>
        <fullName evidence="11">Succinyl-CoA ligase [ADP-forming] subunit beta</fullName>
    </submittedName>
</protein>
<dbReference type="SUPFAM" id="SSF52210">
    <property type="entry name" value="Succinyl-CoA synthetase domains"/>
    <property type="match status" value="1"/>
</dbReference>
<evidence type="ECO:0000259" key="10">
    <source>
        <dbReference type="Pfam" id="PF08442"/>
    </source>
</evidence>